<evidence type="ECO:0000256" key="1">
    <source>
        <dbReference type="ARBA" id="ARBA00004196"/>
    </source>
</evidence>
<proteinExistence type="predicted"/>
<evidence type="ECO:0000256" key="2">
    <source>
        <dbReference type="ARBA" id="ARBA00022729"/>
    </source>
</evidence>
<dbReference type="EMBL" id="JAQIPB010000003">
    <property type="protein sequence ID" value="MDA7416558.1"/>
    <property type="molecule type" value="Genomic_DNA"/>
</dbReference>
<reference evidence="5" key="1">
    <citation type="submission" date="2023-01" db="EMBL/GenBank/DDBJ databases">
        <title>Xenophilus mangrovi sp. nov., isolated from soil of Mangrove nature reserve.</title>
        <authorList>
            <person name="Xu S."/>
            <person name="Liu Z."/>
            <person name="Xu Y."/>
        </authorList>
    </citation>
    <scope>NUCLEOTIDE SEQUENCE</scope>
    <source>
        <strain evidence="5">YW8</strain>
    </source>
</reference>
<keyword evidence="2 3" id="KW-0732">Signal</keyword>
<dbReference type="CDD" id="cd14659">
    <property type="entry name" value="Imelysin-like_IPPA"/>
    <property type="match status" value="1"/>
</dbReference>
<accession>A0AAE3N803</accession>
<dbReference type="AlphaFoldDB" id="A0AAE3N803"/>
<evidence type="ECO:0000313" key="5">
    <source>
        <dbReference type="EMBL" id="MDA7416558.1"/>
    </source>
</evidence>
<name>A0AAE3N803_9BURK</name>
<organism evidence="5 6">
    <name type="scientific">Xenophilus arseniciresistens</name>
    <dbReference type="NCBI Taxonomy" id="1283306"/>
    <lineage>
        <taxon>Bacteria</taxon>
        <taxon>Pseudomonadati</taxon>
        <taxon>Pseudomonadota</taxon>
        <taxon>Betaproteobacteria</taxon>
        <taxon>Burkholderiales</taxon>
        <taxon>Comamonadaceae</taxon>
        <taxon>Xenophilus</taxon>
    </lineage>
</organism>
<protein>
    <submittedName>
        <fullName evidence="5">Imelysin family protein</fullName>
    </submittedName>
</protein>
<feature type="signal peptide" evidence="3">
    <location>
        <begin position="1"/>
        <end position="25"/>
    </location>
</feature>
<keyword evidence="6" id="KW-1185">Reference proteome</keyword>
<dbReference type="Proteomes" id="UP001212602">
    <property type="component" value="Unassembled WGS sequence"/>
</dbReference>
<comment type="subcellular location">
    <subcellularLocation>
        <location evidence="1">Cell envelope</location>
    </subcellularLocation>
</comment>
<dbReference type="GO" id="GO:0030313">
    <property type="term" value="C:cell envelope"/>
    <property type="evidence" value="ECO:0007669"/>
    <property type="project" value="UniProtKB-SubCell"/>
</dbReference>
<sequence>MLPTSDFVRGLVLSAAVLLAGPAGAQPSEPPVPQPDTVALLQQAYGQQFVPRSAAFAQQATRLASAVDALCDGPAAQGATGLAAAQAQWRSTTAAWDRLAGVAVGPLVKRRALTALDFNPTRPATIERAIQSAPSGPEAMERIGTPAKGIPALEWLLWSGKPAPQSPACRYTQQVARELAREAGVIAEGFATQARTDWAQEKRATFLGMQELVNQWLGGVERLRWTQIDKPLKAAESSSQKKAPAFTRAASGHTGATWAANWEAQRSLGDPVAAALQARGKGELATRLQGALAQADKAMGAARPDQPATLAPAVEALGAVKKLIEAEIAPVLDVTIGFSDGDGD</sequence>
<dbReference type="Gene3D" id="1.20.1420.20">
    <property type="entry name" value="M75 peptidase, HXXE motif"/>
    <property type="match status" value="1"/>
</dbReference>
<dbReference type="RefSeq" id="WP_271427802.1">
    <property type="nucleotide sequence ID" value="NZ_JAQIPB010000003.1"/>
</dbReference>
<evidence type="ECO:0000256" key="3">
    <source>
        <dbReference type="SAM" id="SignalP"/>
    </source>
</evidence>
<dbReference type="InterPro" id="IPR038352">
    <property type="entry name" value="Imelysin_sf"/>
</dbReference>
<dbReference type="InterPro" id="IPR018976">
    <property type="entry name" value="Imelysin-like"/>
</dbReference>
<feature type="chain" id="PRO_5041972571" evidence="3">
    <location>
        <begin position="26"/>
        <end position="344"/>
    </location>
</feature>
<gene>
    <name evidence="5" type="ORF">PGB34_09270</name>
</gene>
<feature type="domain" description="Imelysin-like" evidence="4">
    <location>
        <begin position="53"/>
        <end position="304"/>
    </location>
</feature>
<evidence type="ECO:0000313" key="6">
    <source>
        <dbReference type="Proteomes" id="UP001212602"/>
    </source>
</evidence>
<comment type="caution">
    <text evidence="5">The sequence shown here is derived from an EMBL/GenBank/DDBJ whole genome shotgun (WGS) entry which is preliminary data.</text>
</comment>
<dbReference type="Pfam" id="PF09375">
    <property type="entry name" value="Peptidase_M75"/>
    <property type="match status" value="1"/>
</dbReference>
<dbReference type="InterPro" id="IPR034984">
    <property type="entry name" value="Imelysin-like_IPPA"/>
</dbReference>
<evidence type="ECO:0000259" key="4">
    <source>
        <dbReference type="Pfam" id="PF09375"/>
    </source>
</evidence>